<dbReference type="PANTHER" id="PTHR34222:SF99">
    <property type="entry name" value="PROTEIN, PUTATIVE-RELATED"/>
    <property type="match status" value="1"/>
</dbReference>
<dbReference type="AlphaFoldDB" id="A0ABD3EDA6"/>
<evidence type="ECO:0000256" key="1">
    <source>
        <dbReference type="SAM" id="MobiDB-lite"/>
    </source>
</evidence>
<reference evidence="3" key="1">
    <citation type="journal article" date="2024" name="IScience">
        <title>Strigolactones Initiate the Formation of Haustorium-like Structures in Castilleja.</title>
        <authorList>
            <person name="Buerger M."/>
            <person name="Peterson D."/>
            <person name="Chory J."/>
        </authorList>
    </citation>
    <scope>NUCLEOTIDE SEQUENCE [LARGE SCALE GENOMIC DNA]</scope>
</reference>
<proteinExistence type="predicted"/>
<feature type="region of interest" description="Disordered" evidence="1">
    <location>
        <begin position="127"/>
        <end position="301"/>
    </location>
</feature>
<dbReference type="EMBL" id="JAVIJP010000005">
    <property type="protein sequence ID" value="KAL3652423.1"/>
    <property type="molecule type" value="Genomic_DNA"/>
</dbReference>
<evidence type="ECO:0000313" key="3">
    <source>
        <dbReference type="Proteomes" id="UP001632038"/>
    </source>
</evidence>
<feature type="compositionally biased region" description="Polar residues" evidence="1">
    <location>
        <begin position="132"/>
        <end position="142"/>
    </location>
</feature>
<organism evidence="2 3">
    <name type="scientific">Castilleja foliolosa</name>
    <dbReference type="NCBI Taxonomy" id="1961234"/>
    <lineage>
        <taxon>Eukaryota</taxon>
        <taxon>Viridiplantae</taxon>
        <taxon>Streptophyta</taxon>
        <taxon>Embryophyta</taxon>
        <taxon>Tracheophyta</taxon>
        <taxon>Spermatophyta</taxon>
        <taxon>Magnoliopsida</taxon>
        <taxon>eudicotyledons</taxon>
        <taxon>Gunneridae</taxon>
        <taxon>Pentapetalae</taxon>
        <taxon>asterids</taxon>
        <taxon>lamiids</taxon>
        <taxon>Lamiales</taxon>
        <taxon>Orobanchaceae</taxon>
        <taxon>Pedicularideae</taxon>
        <taxon>Castillejinae</taxon>
        <taxon>Castilleja</taxon>
    </lineage>
</organism>
<keyword evidence="3" id="KW-1185">Reference proteome</keyword>
<gene>
    <name evidence="2" type="ORF">CASFOL_002104</name>
</gene>
<evidence type="ECO:0000313" key="2">
    <source>
        <dbReference type="EMBL" id="KAL3652423.1"/>
    </source>
</evidence>
<name>A0ABD3EDA6_9LAMI</name>
<comment type="caution">
    <text evidence="2">The sequence shown here is derived from an EMBL/GenBank/DDBJ whole genome shotgun (WGS) entry which is preliminary data.</text>
</comment>
<dbReference type="Proteomes" id="UP001632038">
    <property type="component" value="Unassembled WGS sequence"/>
</dbReference>
<protein>
    <submittedName>
        <fullName evidence="2">Uncharacterized protein</fullName>
    </submittedName>
</protein>
<sequence>MLRIAEILKKEQKINEDKLLRIAKILNNDTLKKEEAGLSGHFFQNQKPKTESKNETVDKNKLLCDHCKKIGHLKKGCFKLIGFPDWYENNPKYQEKGKKGTAVTKIDEGDIAGEELTFAAAASVKPKPPIEISNQQRRQQLQRVHGRAGAHASNSPPSTVCLGKKPVVALKNQPPQSGAATVAEEDHRPSRSPRQAAGIDHLAKISVTDRSSARPITVADGKMKKTMMSPLTSSGGAGPHGMGSFDDGPSGPKKTGPHEAAQRNGSPGSSSAGPKTGSRLGPLNGPGLGSGPFNDQIKVNI</sequence>
<dbReference type="InterPro" id="IPR036875">
    <property type="entry name" value="Znf_CCHC_sf"/>
</dbReference>
<feature type="compositionally biased region" description="Polar residues" evidence="1">
    <location>
        <begin position="263"/>
        <end position="273"/>
    </location>
</feature>
<dbReference type="SUPFAM" id="SSF57756">
    <property type="entry name" value="Retrovirus zinc finger-like domains"/>
    <property type="match status" value="1"/>
</dbReference>
<dbReference type="PANTHER" id="PTHR34222">
    <property type="entry name" value="GAG_PRE-INTEGRS DOMAIN-CONTAINING PROTEIN"/>
    <property type="match status" value="1"/>
</dbReference>
<accession>A0ABD3EDA6</accession>